<dbReference type="AlphaFoldDB" id="A0AAD5FI29"/>
<evidence type="ECO:0000313" key="4">
    <source>
        <dbReference type="Proteomes" id="UP001205998"/>
    </source>
</evidence>
<sequence>MVKCLIRIKTKVNIHLRMINHCYRDVKVRVLTLGPRLLGNVLGALPIIPSLPESSSSSGISLSPYGRSQRATDSLPIRSLSTPDHSIASSPSLLSTNSTGPECGNEEAKISEGTYKPSSNVFPTPEFVSTLDQEVEDPESVTPKGATLAQSVSHKPGGRASNLGNLKPSTGGSETHQTCEIIGLLARLVLVTLASLLAILLVLIAITESKLDVLFLRDIRETPEFQQLHYTYFCPLRRWLTCTLRWIGVHLIKE</sequence>
<reference evidence="3" key="1">
    <citation type="submission" date="2018-07" db="EMBL/GenBank/DDBJ databases">
        <title>Comparative genomics of catfishes provides insights into carnivory and benthic adaptation.</title>
        <authorList>
            <person name="Zhang Y."/>
            <person name="Wang D."/>
            <person name="Peng Z."/>
            <person name="Zheng S."/>
            <person name="Shao F."/>
            <person name="Tao W."/>
        </authorList>
    </citation>
    <scope>NUCLEOTIDE SEQUENCE</scope>
    <source>
        <strain evidence="3">Chongqing</strain>
    </source>
</reference>
<keyword evidence="2" id="KW-0812">Transmembrane</keyword>
<feature type="region of interest" description="Disordered" evidence="1">
    <location>
        <begin position="132"/>
        <end position="171"/>
    </location>
</feature>
<keyword evidence="2" id="KW-1133">Transmembrane helix</keyword>
<accession>A0AAD5FI29</accession>
<feature type="compositionally biased region" description="Polar residues" evidence="1">
    <location>
        <begin position="162"/>
        <end position="171"/>
    </location>
</feature>
<evidence type="ECO:0000256" key="2">
    <source>
        <dbReference type="SAM" id="Phobius"/>
    </source>
</evidence>
<keyword evidence="4" id="KW-1185">Reference proteome</keyword>
<organism evidence="3 4">
    <name type="scientific">Silurus asotus</name>
    <name type="common">Amur catfish</name>
    <name type="synonym">Parasilurus asotus</name>
    <dbReference type="NCBI Taxonomy" id="30991"/>
    <lineage>
        <taxon>Eukaryota</taxon>
        <taxon>Metazoa</taxon>
        <taxon>Chordata</taxon>
        <taxon>Craniata</taxon>
        <taxon>Vertebrata</taxon>
        <taxon>Euteleostomi</taxon>
        <taxon>Actinopterygii</taxon>
        <taxon>Neopterygii</taxon>
        <taxon>Teleostei</taxon>
        <taxon>Ostariophysi</taxon>
        <taxon>Siluriformes</taxon>
        <taxon>Siluridae</taxon>
        <taxon>Silurus</taxon>
    </lineage>
</organism>
<feature type="compositionally biased region" description="Low complexity" evidence="1">
    <location>
        <begin position="52"/>
        <end position="64"/>
    </location>
</feature>
<name>A0AAD5FI29_SILAS</name>
<keyword evidence="2" id="KW-0472">Membrane</keyword>
<evidence type="ECO:0000313" key="3">
    <source>
        <dbReference type="EMBL" id="KAI5617770.1"/>
    </source>
</evidence>
<proteinExistence type="predicted"/>
<gene>
    <name evidence="3" type="ORF">C0J50_22359</name>
</gene>
<comment type="caution">
    <text evidence="3">The sequence shown here is derived from an EMBL/GenBank/DDBJ whole genome shotgun (WGS) entry which is preliminary data.</text>
</comment>
<evidence type="ECO:0000256" key="1">
    <source>
        <dbReference type="SAM" id="MobiDB-lite"/>
    </source>
</evidence>
<protein>
    <submittedName>
        <fullName evidence="3">FERM domain-containing protein 5 isoform X4</fullName>
    </submittedName>
</protein>
<dbReference type="Proteomes" id="UP001205998">
    <property type="component" value="Unassembled WGS sequence"/>
</dbReference>
<dbReference type="EMBL" id="MU551697">
    <property type="protein sequence ID" value="KAI5617770.1"/>
    <property type="molecule type" value="Genomic_DNA"/>
</dbReference>
<feature type="compositionally biased region" description="Polar residues" evidence="1">
    <location>
        <begin position="79"/>
        <end position="100"/>
    </location>
</feature>
<feature type="region of interest" description="Disordered" evidence="1">
    <location>
        <begin position="52"/>
        <end position="116"/>
    </location>
</feature>
<feature type="transmembrane region" description="Helical" evidence="2">
    <location>
        <begin position="184"/>
        <end position="207"/>
    </location>
</feature>